<dbReference type="Gene3D" id="3.90.45.10">
    <property type="entry name" value="Peptide deformylase"/>
    <property type="match status" value="1"/>
</dbReference>
<keyword evidence="2 4" id="KW-0378">Hydrolase</keyword>
<evidence type="ECO:0000313" key="6">
    <source>
        <dbReference type="Proteomes" id="UP000526233"/>
    </source>
</evidence>
<dbReference type="PANTHER" id="PTHR10458:SF22">
    <property type="entry name" value="PEPTIDE DEFORMYLASE"/>
    <property type="match status" value="1"/>
</dbReference>
<dbReference type="GO" id="GO:0006412">
    <property type="term" value="P:translation"/>
    <property type="evidence" value="ECO:0007669"/>
    <property type="project" value="UniProtKB-UniRule"/>
</dbReference>
<dbReference type="GO" id="GO:0042586">
    <property type="term" value="F:peptide deformylase activity"/>
    <property type="evidence" value="ECO:0007669"/>
    <property type="project" value="UniProtKB-UniRule"/>
</dbReference>
<evidence type="ECO:0000313" key="4">
    <source>
        <dbReference type="EMBL" id="OYR27440.1"/>
    </source>
</evidence>
<name>A0A256GKI1_9HYPH</name>
<feature type="binding site" evidence="2">
    <location>
        <position position="140"/>
    </location>
    <ligand>
        <name>Fe cation</name>
        <dbReference type="ChEBI" id="CHEBI:24875"/>
    </ligand>
</feature>
<dbReference type="Proteomes" id="UP000216188">
    <property type="component" value="Unassembled WGS sequence"/>
</dbReference>
<feature type="binding site" evidence="2">
    <location>
        <position position="94"/>
    </location>
    <ligand>
        <name>Fe cation</name>
        <dbReference type="ChEBI" id="CHEBI:24875"/>
    </ligand>
</feature>
<evidence type="ECO:0000313" key="3">
    <source>
        <dbReference type="EMBL" id="NNV21381.1"/>
    </source>
</evidence>
<dbReference type="InterPro" id="IPR036821">
    <property type="entry name" value="Peptide_deformylase_sf"/>
</dbReference>
<dbReference type="GO" id="GO:0046872">
    <property type="term" value="F:metal ion binding"/>
    <property type="evidence" value="ECO:0007669"/>
    <property type="project" value="UniProtKB-KW"/>
</dbReference>
<comment type="similarity">
    <text evidence="1 2">Belongs to the polypeptide deformylase family.</text>
</comment>
<keyword evidence="2" id="KW-0408">Iron</keyword>
<dbReference type="AlphaFoldDB" id="A0A256GKI1"/>
<dbReference type="NCBIfam" id="TIGR00079">
    <property type="entry name" value="pept_deformyl"/>
    <property type="match status" value="1"/>
</dbReference>
<dbReference type="Proteomes" id="UP000526233">
    <property type="component" value="Unassembled WGS sequence"/>
</dbReference>
<evidence type="ECO:0000256" key="2">
    <source>
        <dbReference type="HAMAP-Rule" id="MF_00163"/>
    </source>
</evidence>
<organism evidence="4 5">
    <name type="scientific">Brucella pseudogrignonensis</name>
    <dbReference type="NCBI Taxonomy" id="419475"/>
    <lineage>
        <taxon>Bacteria</taxon>
        <taxon>Pseudomonadati</taxon>
        <taxon>Pseudomonadota</taxon>
        <taxon>Alphaproteobacteria</taxon>
        <taxon>Hyphomicrobiales</taxon>
        <taxon>Brucellaceae</taxon>
        <taxon>Brucella/Ochrobactrum group</taxon>
        <taxon>Brucella</taxon>
    </lineage>
</organism>
<dbReference type="HAMAP" id="MF_00163">
    <property type="entry name" value="Pep_deformylase"/>
    <property type="match status" value="1"/>
</dbReference>
<comment type="function">
    <text evidence="2">Removes the formyl group from the N-terminal Met of newly synthesized proteins. Requires at least a dipeptide for an efficient rate of reaction. N-terminal L-methionine is a prerequisite for activity but the enzyme has broad specificity at other positions.</text>
</comment>
<dbReference type="PRINTS" id="PR01576">
    <property type="entry name" value="PDEFORMYLASE"/>
</dbReference>
<keyword evidence="5" id="KW-1185">Reference proteome</keyword>
<keyword evidence="2" id="KW-0479">Metal-binding</keyword>
<dbReference type="STRING" id="419475.A8A54_18325"/>
<dbReference type="PIRSF" id="PIRSF004749">
    <property type="entry name" value="Pep_def"/>
    <property type="match status" value="1"/>
</dbReference>
<comment type="catalytic activity">
    <reaction evidence="2">
        <text>N-terminal N-formyl-L-methionyl-[peptide] + H2O = N-terminal L-methionyl-[peptide] + formate</text>
        <dbReference type="Rhea" id="RHEA:24420"/>
        <dbReference type="Rhea" id="RHEA-COMP:10639"/>
        <dbReference type="Rhea" id="RHEA-COMP:10640"/>
        <dbReference type="ChEBI" id="CHEBI:15377"/>
        <dbReference type="ChEBI" id="CHEBI:15740"/>
        <dbReference type="ChEBI" id="CHEBI:49298"/>
        <dbReference type="ChEBI" id="CHEBI:64731"/>
        <dbReference type="EC" id="3.5.1.88"/>
    </reaction>
</comment>
<reference evidence="4 5" key="1">
    <citation type="submission" date="2017-07" db="EMBL/GenBank/DDBJ databases">
        <title>Phylogenetic study on the rhizospheric bacterium Ochrobactrum sp. A44.</title>
        <authorList>
            <person name="Krzyzanowska D.M."/>
            <person name="Ossowicki A."/>
            <person name="Rajewska M."/>
            <person name="Maciag T."/>
            <person name="Kaczynski Z."/>
            <person name="Czerwicka M."/>
            <person name="Jafra S."/>
        </authorList>
    </citation>
    <scope>NUCLEOTIDE SEQUENCE [LARGE SCALE GENOMIC DNA]</scope>
    <source>
        <strain evidence="4 5">CCUG 30717</strain>
    </source>
</reference>
<evidence type="ECO:0000313" key="5">
    <source>
        <dbReference type="Proteomes" id="UP000216188"/>
    </source>
</evidence>
<dbReference type="EMBL" id="PKQI01000002">
    <property type="protein sequence ID" value="NNV21381.1"/>
    <property type="molecule type" value="Genomic_DNA"/>
</dbReference>
<dbReference type="SUPFAM" id="SSF56420">
    <property type="entry name" value="Peptide deformylase"/>
    <property type="match status" value="1"/>
</dbReference>
<dbReference type="PANTHER" id="PTHR10458">
    <property type="entry name" value="PEPTIDE DEFORMYLASE"/>
    <property type="match status" value="1"/>
</dbReference>
<dbReference type="EMBL" id="NNRM01000017">
    <property type="protein sequence ID" value="OYR27440.1"/>
    <property type="molecule type" value="Genomic_DNA"/>
</dbReference>
<reference evidence="3 6" key="2">
    <citation type="submission" date="2018-11" db="EMBL/GenBank/DDBJ databases">
        <title>Genome sequencing and analysis.</title>
        <authorList>
            <person name="Huang Y.-T."/>
        </authorList>
    </citation>
    <scope>NUCLEOTIDE SEQUENCE [LARGE SCALE GENOMIC DNA]</scope>
    <source>
        <strain evidence="3 6">SHIN</strain>
    </source>
</reference>
<feature type="active site" evidence="2">
    <location>
        <position position="137"/>
    </location>
</feature>
<sequence>MAVLPLTKIPDPFLREVSLPVETIDGDIRGFAQDMLDTMYNSGGVGVAAVQVGKLLRITAIDVNYRDGERKPLIAINPEIVASSDEQSSYDEGCLSVGPYRGSVSRPARITVSYTDLEGEKHQIEADGILAICFQHEIDHMDGVLFFDHLTKEQRQEILDQVAAEQTSVA</sequence>
<comment type="caution">
    <text evidence="4">The sequence shown here is derived from an EMBL/GenBank/DDBJ whole genome shotgun (WGS) entry which is preliminary data.</text>
</comment>
<dbReference type="NCBIfam" id="NF001159">
    <property type="entry name" value="PRK00150.1-3"/>
    <property type="match status" value="1"/>
</dbReference>
<feature type="binding site" evidence="2">
    <location>
        <position position="136"/>
    </location>
    <ligand>
        <name>Fe cation</name>
        <dbReference type="ChEBI" id="CHEBI:24875"/>
    </ligand>
</feature>
<accession>A0A256GKI1</accession>
<dbReference type="Pfam" id="PF01327">
    <property type="entry name" value="Pep_deformylase"/>
    <property type="match status" value="1"/>
</dbReference>
<comment type="cofactor">
    <cofactor evidence="2">
        <name>Fe(2+)</name>
        <dbReference type="ChEBI" id="CHEBI:29033"/>
    </cofactor>
    <text evidence="2">Binds 1 Fe(2+) ion.</text>
</comment>
<protein>
    <recommendedName>
        <fullName evidence="2">Peptide deformylase</fullName>
        <shortName evidence="2">PDF</shortName>
        <ecNumber evidence="2">3.5.1.88</ecNumber>
    </recommendedName>
    <alternativeName>
        <fullName evidence="2">Polypeptide deformylase</fullName>
    </alternativeName>
</protein>
<keyword evidence="2" id="KW-0648">Protein biosynthesis</keyword>
<evidence type="ECO:0000256" key="1">
    <source>
        <dbReference type="ARBA" id="ARBA00010759"/>
    </source>
</evidence>
<gene>
    <name evidence="2" type="primary">def</name>
    <name evidence="4" type="ORF">CEV34_1604</name>
    <name evidence="3" type="ORF">EHE22_13195</name>
</gene>
<dbReference type="RefSeq" id="WP_007872975.1">
    <property type="nucleotide sequence ID" value="NZ_CAXURC020000001.1"/>
</dbReference>
<proteinExistence type="inferred from homology"/>
<dbReference type="EC" id="3.5.1.88" evidence="2"/>
<dbReference type="CDD" id="cd00487">
    <property type="entry name" value="Pep_deformylase"/>
    <property type="match status" value="1"/>
</dbReference>
<dbReference type="InterPro" id="IPR023635">
    <property type="entry name" value="Peptide_deformylase"/>
</dbReference>